<dbReference type="SUPFAM" id="SSF90123">
    <property type="entry name" value="ABC transporter transmembrane region"/>
    <property type="match status" value="1"/>
</dbReference>
<feature type="transmembrane region" description="Helical" evidence="9">
    <location>
        <begin position="158"/>
        <end position="176"/>
    </location>
</feature>
<evidence type="ECO:0000256" key="9">
    <source>
        <dbReference type="SAM" id="Phobius"/>
    </source>
</evidence>
<dbReference type="InterPro" id="IPR027417">
    <property type="entry name" value="P-loop_NTPase"/>
</dbReference>
<protein>
    <submittedName>
        <fullName evidence="12">Multidrug resistance ABC transporter</fullName>
        <ecNumber evidence="12">3.6.3.-</ecNumber>
    </submittedName>
</protein>
<dbReference type="SUPFAM" id="SSF52540">
    <property type="entry name" value="P-loop containing nucleoside triphosphate hydrolases"/>
    <property type="match status" value="1"/>
</dbReference>
<feature type="transmembrane region" description="Helical" evidence="9">
    <location>
        <begin position="281"/>
        <end position="300"/>
    </location>
</feature>
<dbReference type="PROSITE" id="PS50893">
    <property type="entry name" value="ABC_TRANSPORTER_2"/>
    <property type="match status" value="1"/>
</dbReference>
<dbReference type="GO" id="GO:0015421">
    <property type="term" value="F:ABC-type oligopeptide transporter activity"/>
    <property type="evidence" value="ECO:0007669"/>
    <property type="project" value="TreeGrafter"/>
</dbReference>
<keyword evidence="5" id="KW-0547">Nucleotide-binding</keyword>
<keyword evidence="8 9" id="KW-0472">Membrane</keyword>
<keyword evidence="12" id="KW-0378">Hydrolase</keyword>
<dbReference type="Pfam" id="PF00664">
    <property type="entry name" value="ABC_membrane"/>
    <property type="match status" value="1"/>
</dbReference>
<evidence type="ECO:0000313" key="13">
    <source>
        <dbReference type="Proteomes" id="UP000250223"/>
    </source>
</evidence>
<dbReference type="PROSITE" id="PS50929">
    <property type="entry name" value="ABC_TM1F"/>
    <property type="match status" value="1"/>
</dbReference>
<evidence type="ECO:0000259" key="10">
    <source>
        <dbReference type="PROSITE" id="PS50893"/>
    </source>
</evidence>
<evidence type="ECO:0000259" key="11">
    <source>
        <dbReference type="PROSITE" id="PS50929"/>
    </source>
</evidence>
<dbReference type="InterPro" id="IPR003439">
    <property type="entry name" value="ABC_transporter-like_ATP-bd"/>
</dbReference>
<dbReference type="Gene3D" id="3.40.50.300">
    <property type="entry name" value="P-loop containing nucleotide triphosphate hydrolases"/>
    <property type="match status" value="1"/>
</dbReference>
<keyword evidence="6" id="KW-0067">ATP-binding</keyword>
<keyword evidence="2" id="KW-0813">Transport</keyword>
<feature type="transmembrane region" description="Helical" evidence="9">
    <location>
        <begin position="14"/>
        <end position="34"/>
    </location>
</feature>
<dbReference type="InterPro" id="IPR039421">
    <property type="entry name" value="Type_1_exporter"/>
</dbReference>
<feature type="transmembrane region" description="Helical" evidence="9">
    <location>
        <begin position="136"/>
        <end position="152"/>
    </location>
</feature>
<dbReference type="FunFam" id="1.20.1560.10:FF:000040">
    <property type="entry name" value="Multidrug ABC transporter ATP-binding protein"/>
    <property type="match status" value="1"/>
</dbReference>
<name>A0A2X2W988_CLOCO</name>
<evidence type="ECO:0000256" key="3">
    <source>
        <dbReference type="ARBA" id="ARBA00022475"/>
    </source>
</evidence>
<dbReference type="PANTHER" id="PTHR43394:SF1">
    <property type="entry name" value="ATP-BINDING CASSETTE SUB-FAMILY B MEMBER 10, MITOCHONDRIAL"/>
    <property type="match status" value="1"/>
</dbReference>
<dbReference type="AlphaFoldDB" id="A0A2X2W988"/>
<evidence type="ECO:0000256" key="5">
    <source>
        <dbReference type="ARBA" id="ARBA00022741"/>
    </source>
</evidence>
<dbReference type="FunFam" id="3.40.50.300:FF:000221">
    <property type="entry name" value="Multidrug ABC transporter ATP-binding protein"/>
    <property type="match status" value="1"/>
</dbReference>
<dbReference type="Gene3D" id="1.20.1560.10">
    <property type="entry name" value="ABC transporter type 1, transmembrane domain"/>
    <property type="match status" value="1"/>
</dbReference>
<proteinExistence type="predicted"/>
<dbReference type="GO" id="GO:0016887">
    <property type="term" value="F:ATP hydrolysis activity"/>
    <property type="evidence" value="ECO:0007669"/>
    <property type="project" value="InterPro"/>
</dbReference>
<dbReference type="EMBL" id="UAWC01000007">
    <property type="protein sequence ID" value="SQB34223.1"/>
    <property type="molecule type" value="Genomic_DNA"/>
</dbReference>
<feature type="domain" description="ABC transporter" evidence="10">
    <location>
        <begin position="335"/>
        <end position="570"/>
    </location>
</feature>
<accession>A0A2X2W988</accession>
<reference evidence="12 13" key="1">
    <citation type="submission" date="2018-06" db="EMBL/GenBank/DDBJ databases">
        <authorList>
            <consortium name="Pathogen Informatics"/>
            <person name="Doyle S."/>
        </authorList>
    </citation>
    <scope>NUCLEOTIDE SEQUENCE [LARGE SCALE GENOMIC DNA]</scope>
    <source>
        <strain evidence="12 13">NCTC13028</strain>
    </source>
</reference>
<dbReference type="GO" id="GO:0005524">
    <property type="term" value="F:ATP binding"/>
    <property type="evidence" value="ECO:0007669"/>
    <property type="project" value="UniProtKB-KW"/>
</dbReference>
<feature type="domain" description="ABC transmembrane type-1" evidence="11">
    <location>
        <begin position="19"/>
        <end position="301"/>
    </location>
</feature>
<evidence type="ECO:0000256" key="2">
    <source>
        <dbReference type="ARBA" id="ARBA00022448"/>
    </source>
</evidence>
<keyword evidence="3" id="KW-1003">Cell membrane</keyword>
<dbReference type="Proteomes" id="UP000250223">
    <property type="component" value="Unassembled WGS sequence"/>
</dbReference>
<gene>
    <name evidence="12" type="ORF">NCTC13028_01117</name>
</gene>
<feature type="transmembrane region" description="Helical" evidence="9">
    <location>
        <begin position="54"/>
        <end position="79"/>
    </location>
</feature>
<evidence type="ECO:0000256" key="1">
    <source>
        <dbReference type="ARBA" id="ARBA00004651"/>
    </source>
</evidence>
<dbReference type="SMART" id="SM00382">
    <property type="entry name" value="AAA"/>
    <property type="match status" value="1"/>
</dbReference>
<dbReference type="RefSeq" id="WP_111921413.1">
    <property type="nucleotide sequence ID" value="NZ_UAWC01000007.1"/>
</dbReference>
<organism evidence="12 13">
    <name type="scientific">Clostridium cochlearium</name>
    <dbReference type="NCBI Taxonomy" id="1494"/>
    <lineage>
        <taxon>Bacteria</taxon>
        <taxon>Bacillati</taxon>
        <taxon>Bacillota</taxon>
        <taxon>Clostridia</taxon>
        <taxon>Eubacteriales</taxon>
        <taxon>Clostridiaceae</taxon>
        <taxon>Clostridium</taxon>
    </lineage>
</organism>
<evidence type="ECO:0000256" key="7">
    <source>
        <dbReference type="ARBA" id="ARBA00022989"/>
    </source>
</evidence>
<evidence type="ECO:0000256" key="4">
    <source>
        <dbReference type="ARBA" id="ARBA00022692"/>
    </source>
</evidence>
<sequence length="579" mass="64450">MASLKRIFAYLKPYTFLAIMGPLFMVLEVVMDLYQPRLMQNIIDIGIANRDFTYVLKTGSLMILIAFLGLFGGVMCIIFSTKAGVNLSTDLRKDLYKKIQKFSGENVDRFQSGKLITILTNDVNSIQMAIMMMLRVVVRAPLLFIGSIVMVLTSTYELSPILLVVIPLILVVTMVLGKRVGNLFKKVQEALDRVNTSIQENLSGIRVVKAFVREDHEIEKFEKVNENLTLKNIDAMQLISILIPIVSLIINGAMIATLWIGAVNVNKGTIQIGQIMAFLNYLLQILMSLMMIGMIFIHITRAFPSMERAMEILDTEITIKDSIDAKELDNIKGEVEFKDVSYSYNRDDDLVLKNINFKVKAGSKVGIIGSTGSGKSTLVKLISRLYDVSDGEILIDGVNIKDIKLSSLRKSIGMVPQKALLFSGTIEENIKYGKEDATLDEMIKSAKAACAMEFIDKFEGGFNYELTQKATNLSGGQKQRLSITRALVRHPSILILDDSTSAVDAESEKIIKKSIGEQFSKTTTFMIASKISSIINYNMILVLDDGELVGCGTHEQLLKNCDVYKEIYLSQGGKEEQNV</sequence>
<keyword evidence="7 9" id="KW-1133">Transmembrane helix</keyword>
<dbReference type="InterPro" id="IPR003593">
    <property type="entry name" value="AAA+_ATPase"/>
</dbReference>
<evidence type="ECO:0000313" key="12">
    <source>
        <dbReference type="EMBL" id="SQB34223.1"/>
    </source>
</evidence>
<feature type="transmembrane region" description="Helical" evidence="9">
    <location>
        <begin position="238"/>
        <end position="261"/>
    </location>
</feature>
<comment type="subcellular location">
    <subcellularLocation>
        <location evidence="1">Cell membrane</location>
        <topology evidence="1">Multi-pass membrane protein</topology>
    </subcellularLocation>
</comment>
<dbReference type="InterPro" id="IPR011527">
    <property type="entry name" value="ABC1_TM_dom"/>
</dbReference>
<dbReference type="GO" id="GO:0005886">
    <property type="term" value="C:plasma membrane"/>
    <property type="evidence" value="ECO:0007669"/>
    <property type="project" value="UniProtKB-SubCell"/>
</dbReference>
<dbReference type="CDD" id="cd18548">
    <property type="entry name" value="ABC_6TM_Tm287_like"/>
    <property type="match status" value="1"/>
</dbReference>
<keyword evidence="4 9" id="KW-0812">Transmembrane</keyword>
<evidence type="ECO:0000256" key="8">
    <source>
        <dbReference type="ARBA" id="ARBA00023136"/>
    </source>
</evidence>
<dbReference type="EC" id="3.6.3.-" evidence="12"/>
<dbReference type="Pfam" id="PF00005">
    <property type="entry name" value="ABC_tran"/>
    <property type="match status" value="1"/>
</dbReference>
<dbReference type="InterPro" id="IPR036640">
    <property type="entry name" value="ABC1_TM_sf"/>
</dbReference>
<evidence type="ECO:0000256" key="6">
    <source>
        <dbReference type="ARBA" id="ARBA00022840"/>
    </source>
</evidence>
<dbReference type="PANTHER" id="PTHR43394">
    <property type="entry name" value="ATP-DEPENDENT PERMEASE MDL1, MITOCHONDRIAL"/>
    <property type="match status" value="1"/>
</dbReference>